<dbReference type="Pfam" id="PF00512">
    <property type="entry name" value="HisKA"/>
    <property type="match status" value="1"/>
</dbReference>
<evidence type="ECO:0000256" key="8">
    <source>
        <dbReference type="ARBA" id="ARBA00022989"/>
    </source>
</evidence>
<dbReference type="SUPFAM" id="SSF158472">
    <property type="entry name" value="HAMP domain-like"/>
    <property type="match status" value="1"/>
</dbReference>
<keyword evidence="10 12" id="KW-0472">Membrane</keyword>
<dbReference type="Gene3D" id="3.30.565.10">
    <property type="entry name" value="Histidine kinase-like ATPase, C-terminal domain"/>
    <property type="match status" value="1"/>
</dbReference>
<keyword evidence="8 12" id="KW-1133">Transmembrane helix</keyword>
<evidence type="ECO:0000256" key="2">
    <source>
        <dbReference type="ARBA" id="ARBA00004236"/>
    </source>
</evidence>
<comment type="catalytic activity">
    <reaction evidence="1">
        <text>ATP + protein L-histidine = ADP + protein N-phospho-L-histidine.</text>
        <dbReference type="EC" id="2.7.13.3"/>
    </reaction>
</comment>
<proteinExistence type="predicted"/>
<keyword evidence="5" id="KW-0808">Transferase</keyword>
<dbReference type="CDD" id="cd06225">
    <property type="entry name" value="HAMP"/>
    <property type="match status" value="1"/>
</dbReference>
<dbReference type="SUPFAM" id="SSF55874">
    <property type="entry name" value="ATPase domain of HSP90 chaperone/DNA topoisomerase II/histidine kinase"/>
    <property type="match status" value="1"/>
</dbReference>
<dbReference type="InterPro" id="IPR003594">
    <property type="entry name" value="HATPase_dom"/>
</dbReference>
<evidence type="ECO:0000256" key="7">
    <source>
        <dbReference type="ARBA" id="ARBA00022777"/>
    </source>
</evidence>
<dbReference type="InterPro" id="IPR036890">
    <property type="entry name" value="HATPase_C_sf"/>
</dbReference>
<evidence type="ECO:0000256" key="10">
    <source>
        <dbReference type="ARBA" id="ARBA00023136"/>
    </source>
</evidence>
<dbReference type="Proteomes" id="UP001428817">
    <property type="component" value="Unassembled WGS sequence"/>
</dbReference>
<feature type="transmembrane region" description="Helical" evidence="12">
    <location>
        <begin position="14"/>
        <end position="37"/>
    </location>
</feature>
<comment type="subcellular location">
    <subcellularLocation>
        <location evidence="2">Cell membrane</location>
    </subcellularLocation>
</comment>
<dbReference type="Pfam" id="PF02518">
    <property type="entry name" value="HATPase_c"/>
    <property type="match status" value="1"/>
</dbReference>
<organism evidence="15 16">
    <name type="scientific">Pseudonocardia eucalypti</name>
    <dbReference type="NCBI Taxonomy" id="648755"/>
    <lineage>
        <taxon>Bacteria</taxon>
        <taxon>Bacillati</taxon>
        <taxon>Actinomycetota</taxon>
        <taxon>Actinomycetes</taxon>
        <taxon>Pseudonocardiales</taxon>
        <taxon>Pseudonocardiaceae</taxon>
        <taxon>Pseudonocardia</taxon>
    </lineage>
</organism>
<dbReference type="PROSITE" id="PS50109">
    <property type="entry name" value="HIS_KIN"/>
    <property type="match status" value="1"/>
</dbReference>
<evidence type="ECO:0000256" key="12">
    <source>
        <dbReference type="SAM" id="Phobius"/>
    </source>
</evidence>
<accession>A0ABP9Q1V2</accession>
<evidence type="ECO:0000256" key="9">
    <source>
        <dbReference type="ARBA" id="ARBA00023012"/>
    </source>
</evidence>
<keyword evidence="9" id="KW-0902">Two-component regulatory system</keyword>
<dbReference type="InterPro" id="IPR005467">
    <property type="entry name" value="His_kinase_dom"/>
</dbReference>
<feature type="transmembrane region" description="Helical" evidence="12">
    <location>
        <begin position="175"/>
        <end position="196"/>
    </location>
</feature>
<evidence type="ECO:0000313" key="15">
    <source>
        <dbReference type="EMBL" id="GAA5155719.1"/>
    </source>
</evidence>
<reference evidence="16" key="1">
    <citation type="journal article" date="2019" name="Int. J. Syst. Evol. Microbiol.">
        <title>The Global Catalogue of Microorganisms (GCM) 10K type strain sequencing project: providing services to taxonomists for standard genome sequencing and annotation.</title>
        <authorList>
            <consortium name="The Broad Institute Genomics Platform"/>
            <consortium name="The Broad Institute Genome Sequencing Center for Infectious Disease"/>
            <person name="Wu L."/>
            <person name="Ma J."/>
        </authorList>
    </citation>
    <scope>NUCLEOTIDE SEQUENCE [LARGE SCALE GENOMIC DNA]</scope>
    <source>
        <strain evidence="16">JCM 18303</strain>
    </source>
</reference>
<dbReference type="PANTHER" id="PTHR45436:SF5">
    <property type="entry name" value="SENSOR HISTIDINE KINASE TRCS"/>
    <property type="match status" value="1"/>
</dbReference>
<dbReference type="SMART" id="SM00387">
    <property type="entry name" value="HATPase_c"/>
    <property type="match status" value="1"/>
</dbReference>
<gene>
    <name evidence="15" type="ORF">GCM10023321_29790</name>
</gene>
<keyword evidence="7" id="KW-0418">Kinase</keyword>
<evidence type="ECO:0000256" key="11">
    <source>
        <dbReference type="SAM" id="MobiDB-lite"/>
    </source>
</evidence>
<feature type="domain" description="Histidine kinase" evidence="13">
    <location>
        <begin position="267"/>
        <end position="492"/>
    </location>
</feature>
<evidence type="ECO:0000259" key="13">
    <source>
        <dbReference type="PROSITE" id="PS50109"/>
    </source>
</evidence>
<feature type="domain" description="HAMP" evidence="14">
    <location>
        <begin position="197"/>
        <end position="252"/>
    </location>
</feature>
<evidence type="ECO:0000256" key="3">
    <source>
        <dbReference type="ARBA" id="ARBA00012438"/>
    </source>
</evidence>
<feature type="compositionally biased region" description="Pro residues" evidence="11">
    <location>
        <begin position="64"/>
        <end position="80"/>
    </location>
</feature>
<comment type="caution">
    <text evidence="15">The sequence shown here is derived from an EMBL/GenBank/DDBJ whole genome shotgun (WGS) entry which is preliminary data.</text>
</comment>
<dbReference type="Gene3D" id="6.10.340.10">
    <property type="match status" value="1"/>
</dbReference>
<evidence type="ECO:0000259" key="14">
    <source>
        <dbReference type="PROSITE" id="PS50885"/>
    </source>
</evidence>
<dbReference type="InterPro" id="IPR050428">
    <property type="entry name" value="TCS_sensor_his_kinase"/>
</dbReference>
<dbReference type="InterPro" id="IPR003660">
    <property type="entry name" value="HAMP_dom"/>
</dbReference>
<dbReference type="PRINTS" id="PR00344">
    <property type="entry name" value="BCTRLSENSOR"/>
</dbReference>
<evidence type="ECO:0000256" key="1">
    <source>
        <dbReference type="ARBA" id="ARBA00000085"/>
    </source>
</evidence>
<evidence type="ECO:0000256" key="5">
    <source>
        <dbReference type="ARBA" id="ARBA00022679"/>
    </source>
</evidence>
<name>A0ABP9Q1V2_9PSEU</name>
<dbReference type="Gene3D" id="1.10.287.130">
    <property type="match status" value="1"/>
</dbReference>
<keyword evidence="16" id="KW-1185">Reference proteome</keyword>
<sequence length="493" mass="52869">MIGWIRGASLRTRLVVGVLLLAAVGLVATDLATVVLLSRYLDTRTDAQLTLIQSRIRYIEARRGPPPGPPPEGPPRPPPPGVLAGVGGDVVVETRDGGGHVLVRSPDEQALLPPIPPLEDLRARGEVGRPFDLVVPDADGSRRFRVLVWERPGAGSTAVAMDTAGMAETRRRLQLIALVVTVVVLTLIGVLGRVVVRLGLRPLNDVESTAEAIVASGDLSRRVPEQADARTEIGRLAVTLNGMLERLEAAFAQRTESENRLRQFVADASHELRTPTASIRGFAELYRHGVTRDPDEVARLFARIEAEATRMGLLVEDLLLLARLDQRRPLEAEPVDLIPLAADAVEAARAIAPDRPVKLEFVPEREEPEGPAPIVLGDEVALRQVITNLIGNALRYTPADSPVEVRVGVSGEERALFEVVDHGPGLAAADAERVFERFYRVDPARSRVGGETGVGLGLSIVAGVVGAHQGTVRHHPTPGGGATFRVLLPLASE</sequence>
<dbReference type="PROSITE" id="PS50885">
    <property type="entry name" value="HAMP"/>
    <property type="match status" value="1"/>
</dbReference>
<dbReference type="SMART" id="SM00388">
    <property type="entry name" value="HisKA"/>
    <property type="match status" value="1"/>
</dbReference>
<dbReference type="CDD" id="cd00075">
    <property type="entry name" value="HATPase"/>
    <property type="match status" value="1"/>
</dbReference>
<evidence type="ECO:0000256" key="6">
    <source>
        <dbReference type="ARBA" id="ARBA00022692"/>
    </source>
</evidence>
<dbReference type="SMART" id="SM00304">
    <property type="entry name" value="HAMP"/>
    <property type="match status" value="1"/>
</dbReference>
<dbReference type="Pfam" id="PF00672">
    <property type="entry name" value="HAMP"/>
    <property type="match status" value="1"/>
</dbReference>
<dbReference type="CDD" id="cd00082">
    <property type="entry name" value="HisKA"/>
    <property type="match status" value="1"/>
</dbReference>
<dbReference type="InterPro" id="IPR003661">
    <property type="entry name" value="HisK_dim/P_dom"/>
</dbReference>
<dbReference type="InterPro" id="IPR036097">
    <property type="entry name" value="HisK_dim/P_sf"/>
</dbReference>
<protein>
    <recommendedName>
        <fullName evidence="3">histidine kinase</fullName>
        <ecNumber evidence="3">2.7.13.3</ecNumber>
    </recommendedName>
</protein>
<dbReference type="RefSeq" id="WP_221498487.1">
    <property type="nucleotide sequence ID" value="NZ_BAABJP010000010.1"/>
</dbReference>
<evidence type="ECO:0000313" key="16">
    <source>
        <dbReference type="Proteomes" id="UP001428817"/>
    </source>
</evidence>
<keyword evidence="6 12" id="KW-0812">Transmembrane</keyword>
<feature type="region of interest" description="Disordered" evidence="11">
    <location>
        <begin position="61"/>
        <end position="80"/>
    </location>
</feature>
<keyword evidence="4" id="KW-0597">Phosphoprotein</keyword>
<dbReference type="EC" id="2.7.13.3" evidence="3"/>
<dbReference type="PANTHER" id="PTHR45436">
    <property type="entry name" value="SENSOR HISTIDINE KINASE YKOH"/>
    <property type="match status" value="1"/>
</dbReference>
<dbReference type="InterPro" id="IPR004358">
    <property type="entry name" value="Sig_transdc_His_kin-like_C"/>
</dbReference>
<dbReference type="SUPFAM" id="SSF47384">
    <property type="entry name" value="Homodimeric domain of signal transducing histidine kinase"/>
    <property type="match status" value="1"/>
</dbReference>
<evidence type="ECO:0000256" key="4">
    <source>
        <dbReference type="ARBA" id="ARBA00022553"/>
    </source>
</evidence>
<dbReference type="EMBL" id="BAABJP010000010">
    <property type="protein sequence ID" value="GAA5155719.1"/>
    <property type="molecule type" value="Genomic_DNA"/>
</dbReference>